<dbReference type="Pfam" id="PF00582">
    <property type="entry name" value="Usp"/>
    <property type="match status" value="2"/>
</dbReference>
<dbReference type="InterPro" id="IPR006016">
    <property type="entry name" value="UspA"/>
</dbReference>
<evidence type="ECO:0000256" key="1">
    <source>
        <dbReference type="ARBA" id="ARBA00008791"/>
    </source>
</evidence>
<organism evidence="3 4">
    <name type="scientific">Marinactinospora thermotolerans DSM 45154</name>
    <dbReference type="NCBI Taxonomy" id="1122192"/>
    <lineage>
        <taxon>Bacteria</taxon>
        <taxon>Bacillati</taxon>
        <taxon>Actinomycetota</taxon>
        <taxon>Actinomycetes</taxon>
        <taxon>Streptosporangiales</taxon>
        <taxon>Nocardiopsidaceae</taxon>
        <taxon>Marinactinospora</taxon>
    </lineage>
</organism>
<proteinExistence type="inferred from homology"/>
<reference evidence="3 4" key="1">
    <citation type="submission" date="2017-02" db="EMBL/GenBank/DDBJ databases">
        <authorList>
            <person name="Peterson S.W."/>
        </authorList>
    </citation>
    <scope>NUCLEOTIDE SEQUENCE [LARGE SCALE GENOMIC DNA]</scope>
    <source>
        <strain evidence="3 4">DSM 45154</strain>
    </source>
</reference>
<dbReference type="STRING" id="1122192.SAMN02745673_03137"/>
<feature type="domain" description="UspA" evidence="2">
    <location>
        <begin position="165"/>
        <end position="301"/>
    </location>
</feature>
<feature type="domain" description="UspA" evidence="2">
    <location>
        <begin position="5"/>
        <end position="148"/>
    </location>
</feature>
<evidence type="ECO:0000259" key="2">
    <source>
        <dbReference type="Pfam" id="PF00582"/>
    </source>
</evidence>
<comment type="similarity">
    <text evidence="1">Belongs to the universal stress protein A family.</text>
</comment>
<dbReference type="SUPFAM" id="SSF52402">
    <property type="entry name" value="Adenine nucleotide alpha hydrolases-like"/>
    <property type="match status" value="2"/>
</dbReference>
<keyword evidence="4" id="KW-1185">Reference proteome</keyword>
<dbReference type="PANTHER" id="PTHR46268">
    <property type="entry name" value="STRESS RESPONSE PROTEIN NHAX"/>
    <property type="match status" value="1"/>
</dbReference>
<dbReference type="AlphaFoldDB" id="A0A1T4S4Q8"/>
<evidence type="ECO:0000313" key="3">
    <source>
        <dbReference type="EMBL" id="SKA22791.1"/>
    </source>
</evidence>
<dbReference type="PANTHER" id="PTHR46268:SF6">
    <property type="entry name" value="UNIVERSAL STRESS PROTEIN UP12"/>
    <property type="match status" value="1"/>
</dbReference>
<dbReference type="RefSeq" id="WP_078762427.1">
    <property type="nucleotide sequence ID" value="NZ_FUWS01000008.1"/>
</dbReference>
<protein>
    <submittedName>
        <fullName evidence="3">Nucleotide-binding universal stress protein, UspA family</fullName>
    </submittedName>
</protein>
<name>A0A1T4S4Q8_9ACTN</name>
<accession>A0A1T4S4Q8</accession>
<dbReference type="Gene3D" id="3.40.50.12370">
    <property type="match status" value="1"/>
</dbReference>
<dbReference type="Proteomes" id="UP000190637">
    <property type="component" value="Unassembled WGS sequence"/>
</dbReference>
<dbReference type="EMBL" id="FUWS01000008">
    <property type="protein sequence ID" value="SKA22791.1"/>
    <property type="molecule type" value="Genomic_DNA"/>
</dbReference>
<dbReference type="OrthoDB" id="5242641at2"/>
<evidence type="ECO:0000313" key="4">
    <source>
        <dbReference type="Proteomes" id="UP000190637"/>
    </source>
</evidence>
<gene>
    <name evidence="3" type="ORF">SAMN02745673_03137</name>
</gene>
<sequence>MRGGHVVIGYEPNERGTDALALGLLLAGRARARVSVVNVPPSGWPTHTKAAVDAEWVTYLREEAENALEAARRIVRDRAPGQTPPPVGVDYRIHHHRGSGRGLADYAADAGADAIVIGSAPGGPRGHIRMGSTADQLLHGSPVPVLLAPSGYAALSVPRLDRLTLAYLRQPGADRALAFAASLAGRLDLPLRLLTMLIGDAARGGRGVRLREQMLERLRVEGAADLREAVRNVAALPEPDPISVSTEIVAGTSAADALARAEWRTGEVLVCASGQGGPLRRVFLGDMAIDILRASGVPVAFLPRGAAPPSDGRG</sequence>